<reference evidence="2 3" key="1">
    <citation type="submission" date="2022-10" db="EMBL/GenBank/DDBJ databases">
        <title>Paucibacter sp. hw1 Genome sequencing.</title>
        <authorList>
            <person name="Park S."/>
        </authorList>
    </citation>
    <scope>NUCLEOTIDE SEQUENCE [LARGE SCALE GENOMIC DNA]</scope>
    <source>
        <strain evidence="3">hw1</strain>
    </source>
</reference>
<evidence type="ECO:0000313" key="3">
    <source>
        <dbReference type="Proteomes" id="UP001221189"/>
    </source>
</evidence>
<gene>
    <name evidence="2" type="ORF">PRZ03_13115</name>
</gene>
<sequence>MRTHTSPNTPHRGRAGDSNFRGRQSLVAAFLAASAPVCFAQDDVRSGPLYDGLARMDSALFEAAFISCDAAKFKAIFTEDAEFYHDRTGASFGNDVRTLKSCPRDNGVTRTLVPGSLEVYPMQGYGALQIGRHIFAKAGEPGSEVAQFVHLWKREGDTWKLARVLSFDHRPSAQQK</sequence>
<dbReference type="Proteomes" id="UP001221189">
    <property type="component" value="Unassembled WGS sequence"/>
</dbReference>
<accession>A0ABT5KI72</accession>
<dbReference type="Gene3D" id="3.10.450.50">
    <property type="match status" value="1"/>
</dbReference>
<comment type="caution">
    <text evidence="2">The sequence shown here is derived from an EMBL/GenBank/DDBJ whole genome shotgun (WGS) entry which is preliminary data.</text>
</comment>
<evidence type="ECO:0000313" key="2">
    <source>
        <dbReference type="EMBL" id="MDC8772516.1"/>
    </source>
</evidence>
<dbReference type="Pfam" id="PF14534">
    <property type="entry name" value="DUF4440"/>
    <property type="match status" value="1"/>
</dbReference>
<dbReference type="InterPro" id="IPR032710">
    <property type="entry name" value="NTF2-like_dom_sf"/>
</dbReference>
<dbReference type="RefSeq" id="WP_273600704.1">
    <property type="nucleotide sequence ID" value="NZ_JAQQXT010000007.1"/>
</dbReference>
<dbReference type="EMBL" id="JAQQXT010000007">
    <property type="protein sequence ID" value="MDC8772516.1"/>
    <property type="molecule type" value="Genomic_DNA"/>
</dbReference>
<organism evidence="2 3">
    <name type="scientific">Roseateles albus</name>
    <dbReference type="NCBI Taxonomy" id="2987525"/>
    <lineage>
        <taxon>Bacteria</taxon>
        <taxon>Pseudomonadati</taxon>
        <taxon>Pseudomonadota</taxon>
        <taxon>Betaproteobacteria</taxon>
        <taxon>Burkholderiales</taxon>
        <taxon>Sphaerotilaceae</taxon>
        <taxon>Roseateles</taxon>
    </lineage>
</organism>
<name>A0ABT5KI72_9BURK</name>
<dbReference type="InterPro" id="IPR027843">
    <property type="entry name" value="DUF4440"/>
</dbReference>
<keyword evidence="3" id="KW-1185">Reference proteome</keyword>
<evidence type="ECO:0000259" key="1">
    <source>
        <dbReference type="Pfam" id="PF14534"/>
    </source>
</evidence>
<protein>
    <submittedName>
        <fullName evidence="2">Nuclear transport factor 2 family protein</fullName>
    </submittedName>
</protein>
<proteinExistence type="predicted"/>
<feature type="domain" description="DUF4440" evidence="1">
    <location>
        <begin position="61"/>
        <end position="161"/>
    </location>
</feature>
<dbReference type="SUPFAM" id="SSF54427">
    <property type="entry name" value="NTF2-like"/>
    <property type="match status" value="1"/>
</dbReference>